<evidence type="ECO:0000256" key="4">
    <source>
        <dbReference type="ARBA" id="ARBA00023235"/>
    </source>
</evidence>
<evidence type="ECO:0000259" key="6">
    <source>
        <dbReference type="PROSITE" id="PS51165"/>
    </source>
</evidence>
<comment type="function">
    <text evidence="5">Responsible for synthesis of pseudouridine from uracil-54 and uracil-55 in the psi GC loop of transfer RNAs.</text>
</comment>
<evidence type="ECO:0000313" key="7">
    <source>
        <dbReference type="EMBL" id="OFV67290.1"/>
    </source>
</evidence>
<dbReference type="InterPro" id="IPR005912">
    <property type="entry name" value="Pus10"/>
</dbReference>
<dbReference type="InterPro" id="IPR004114">
    <property type="entry name" value="THUMP_dom"/>
</dbReference>
<sequence>MVEYDLLAVSEKIIASGKICDNCLGRQFAKLSTGLTNRERGRALRTVLQMAHDDREIDGTDEGDCWLCLGLFSDKELEKWATKVEEALQNIECRTFLIGTHVSGLLSENEEILWSECEIKCAEPLKSELNREVGKIVASRTDLEVEFTRPDVLIILDLTRNAVELTINPVFVFGRYQKLVRGIPQTRWPCNQCRGRGCERCNFTGKLYAESVEELIGEVALQLFRAKGYVLHGAGREDIDARMLGTGRPFILEIKSPAIREVDLKLLEEGIDQQKVKLTGLRYVDGSKVALVKSASAKKRYRVRLRVDGVPEDRLEAGVKALSGATIEQKTPIRVLHRRKDTTRVRKVFEASLSSIEDGCAVIEILGEAGLYVKELISGDEGRTRPSLAEYVGFDLSVEELDVLEVEPIEGIEI</sequence>
<comment type="similarity">
    <text evidence="1 5">Belongs to the pseudouridine synthase Pus10 family.</text>
</comment>
<dbReference type="Proteomes" id="UP000186940">
    <property type="component" value="Unassembled WGS sequence"/>
</dbReference>
<dbReference type="PATRIC" id="fig|1838285.3.peg.1582"/>
<organism evidence="7 8">
    <name type="scientific">Candidatus Syntropharchaeum caldarium</name>
    <dbReference type="NCBI Taxonomy" id="1838285"/>
    <lineage>
        <taxon>Archaea</taxon>
        <taxon>Methanobacteriati</taxon>
        <taxon>Methanobacteriota</taxon>
        <taxon>Stenosarchaea group</taxon>
        <taxon>Methanomicrobia</taxon>
        <taxon>Methanosarcinales</taxon>
        <taxon>ANME-2 cluster</taxon>
        <taxon>Candidatus Syntropharchaeum</taxon>
    </lineage>
</organism>
<accession>A0A1F2P7K9</accession>
<dbReference type="EMBL" id="LYOS01000005">
    <property type="protein sequence ID" value="OFV67290.1"/>
    <property type="molecule type" value="Genomic_DNA"/>
</dbReference>
<dbReference type="GO" id="GO:0000049">
    <property type="term" value="F:tRNA binding"/>
    <property type="evidence" value="ECO:0007669"/>
    <property type="project" value="InterPro"/>
</dbReference>
<name>A0A1F2P7K9_9EURY</name>
<keyword evidence="3 5" id="KW-0694">RNA-binding</keyword>
<dbReference type="STRING" id="1838285.SCAL_001559"/>
<dbReference type="PANTHER" id="PTHR21568">
    <property type="entry name" value="TRNA PSEUDOURIDINE SYNTHASE PUS10"/>
    <property type="match status" value="1"/>
</dbReference>
<dbReference type="InterPro" id="IPR048741">
    <property type="entry name" value="Pus10-like_C"/>
</dbReference>
<evidence type="ECO:0000256" key="1">
    <source>
        <dbReference type="ARBA" id="ARBA00009652"/>
    </source>
</evidence>
<keyword evidence="2 5" id="KW-0819">tRNA processing</keyword>
<dbReference type="Pfam" id="PF21238">
    <property type="entry name" value="Pus10_C"/>
    <property type="match status" value="1"/>
</dbReference>
<evidence type="ECO:0000313" key="8">
    <source>
        <dbReference type="Proteomes" id="UP000186940"/>
    </source>
</evidence>
<dbReference type="GO" id="GO:0031119">
    <property type="term" value="P:tRNA pseudouridine synthesis"/>
    <property type="evidence" value="ECO:0007669"/>
    <property type="project" value="UniProtKB-UniRule"/>
</dbReference>
<dbReference type="InterPro" id="IPR055174">
    <property type="entry name" value="Pus10_THUMP_arc"/>
</dbReference>
<proteinExistence type="inferred from homology"/>
<evidence type="ECO:0000256" key="3">
    <source>
        <dbReference type="ARBA" id="ARBA00022884"/>
    </source>
</evidence>
<feature type="binding site" evidence="5">
    <location>
        <position position="301"/>
    </location>
    <ligand>
        <name>substrate</name>
    </ligand>
</feature>
<comment type="catalytic activity">
    <reaction evidence="5">
        <text>uridine(55) in tRNA = pseudouridine(55) in tRNA</text>
        <dbReference type="Rhea" id="RHEA:42532"/>
        <dbReference type="Rhea" id="RHEA-COMP:10101"/>
        <dbReference type="Rhea" id="RHEA-COMP:10102"/>
        <dbReference type="ChEBI" id="CHEBI:65314"/>
        <dbReference type="ChEBI" id="CHEBI:65315"/>
        <dbReference type="EC" id="5.4.99.25"/>
    </reaction>
</comment>
<comment type="catalytic activity">
    <reaction evidence="5">
        <text>uridine(54) in tRNA = pseudouridine(54) in tRNA</text>
        <dbReference type="Rhea" id="RHEA:57876"/>
        <dbReference type="Rhea" id="RHEA-COMP:10193"/>
        <dbReference type="Rhea" id="RHEA-COMP:14141"/>
        <dbReference type="ChEBI" id="CHEBI:65314"/>
        <dbReference type="ChEBI" id="CHEBI:65315"/>
    </reaction>
</comment>
<dbReference type="NCBIfam" id="TIGR01213">
    <property type="entry name" value="pseudo_Pus10arc"/>
    <property type="match status" value="1"/>
</dbReference>
<dbReference type="InterPro" id="IPR020103">
    <property type="entry name" value="PsdUridine_synth_cat_dom_sf"/>
</dbReference>
<evidence type="ECO:0000256" key="5">
    <source>
        <dbReference type="HAMAP-Rule" id="MF_01893"/>
    </source>
</evidence>
<dbReference type="InterPro" id="IPR039894">
    <property type="entry name" value="Pus10-like"/>
</dbReference>
<dbReference type="EC" id="5.4.99.25" evidence="5"/>
<dbReference type="Gene3D" id="3.30.70.2510">
    <property type="match status" value="1"/>
</dbReference>
<keyword evidence="4 5" id="KW-0413">Isomerase</keyword>
<protein>
    <recommendedName>
        <fullName evidence="5">tRNA pseudouridine synthase Pus10</fullName>
        <ecNumber evidence="5">5.4.99.25</ecNumber>
    </recommendedName>
    <alternativeName>
        <fullName evidence="5">tRNA pseudouridine 54/55 synthase</fullName>
        <shortName evidence="5">Psi54/55 synthase</shortName>
    </alternativeName>
</protein>
<dbReference type="AlphaFoldDB" id="A0A1F2P7K9"/>
<comment type="caution">
    <text evidence="7">The sequence shown here is derived from an EMBL/GenBank/DDBJ whole genome shotgun (WGS) entry which is preliminary data.</text>
</comment>
<feature type="active site" description="Nucleophile" evidence="5">
    <location>
        <position position="238"/>
    </location>
</feature>
<dbReference type="SUPFAM" id="SSF55120">
    <property type="entry name" value="Pseudouridine synthase"/>
    <property type="match status" value="1"/>
</dbReference>
<reference evidence="7" key="1">
    <citation type="submission" date="2016-05" db="EMBL/GenBank/DDBJ databases">
        <title>Microbial consortia oxidize butane by reversing methanogenesis.</title>
        <authorList>
            <person name="Laso-Perez R."/>
            <person name="Richter M."/>
            <person name="Wegener G."/>
            <person name="Musat F."/>
        </authorList>
    </citation>
    <scope>NUCLEOTIDE SEQUENCE [LARGE SCALE GENOMIC DNA]</scope>
    <source>
        <strain evidence="7">BOX2</strain>
    </source>
</reference>
<feature type="domain" description="THUMP" evidence="6">
    <location>
        <begin position="38"/>
        <end position="169"/>
    </location>
</feature>
<dbReference type="GO" id="GO:0160148">
    <property type="term" value="F:tRNA pseudouridine(55) synthase activity"/>
    <property type="evidence" value="ECO:0007669"/>
    <property type="project" value="UniProtKB-EC"/>
</dbReference>
<dbReference type="Pfam" id="PF22023">
    <property type="entry name" value="Pus10_THUMP_arc"/>
    <property type="match status" value="1"/>
</dbReference>
<dbReference type="FunFam" id="3.30.70.2510:FF:000001">
    <property type="entry name" value="tRNA pseudouridine synthase Pus10"/>
    <property type="match status" value="1"/>
</dbReference>
<dbReference type="Gene3D" id="3.30.70.3190">
    <property type="match status" value="1"/>
</dbReference>
<gene>
    <name evidence="5" type="primary">pus10</name>
    <name evidence="7" type="ORF">SCAL_001559</name>
</gene>
<evidence type="ECO:0000256" key="2">
    <source>
        <dbReference type="ARBA" id="ARBA00022694"/>
    </source>
</evidence>
<keyword evidence="8" id="KW-1185">Reference proteome</keyword>
<dbReference type="PROSITE" id="PS51165">
    <property type="entry name" value="THUMP"/>
    <property type="match status" value="1"/>
</dbReference>
<dbReference type="PANTHER" id="PTHR21568:SF0">
    <property type="entry name" value="TRNA PSEUDOURIDINE SYNTHASE PUS10"/>
    <property type="match status" value="1"/>
</dbReference>
<feature type="binding site" evidence="5">
    <location>
        <position position="372"/>
    </location>
    <ligand>
        <name>substrate</name>
    </ligand>
</feature>
<dbReference type="HAMAP" id="MF_01893">
    <property type="entry name" value="Pus10_arch"/>
    <property type="match status" value="1"/>
</dbReference>